<evidence type="ECO:0000259" key="3">
    <source>
        <dbReference type="PROSITE" id="PS51061"/>
    </source>
</evidence>
<dbReference type="InterPro" id="IPR000467">
    <property type="entry name" value="G_patch_dom"/>
</dbReference>
<evidence type="ECO:0000259" key="2">
    <source>
        <dbReference type="PROSITE" id="PS50174"/>
    </source>
</evidence>
<name>A0A182QVM3_9DIPT</name>
<dbReference type="SMART" id="SM00443">
    <property type="entry name" value="G_patch"/>
    <property type="match status" value="1"/>
</dbReference>
<keyword evidence="6" id="KW-1185">Reference proteome</keyword>
<dbReference type="PANTHER" id="PTHR20923:SF1">
    <property type="entry name" value="G PATCH DOMAIN AND ANKYRIN REPEAT-CONTAINING PROTEIN 1"/>
    <property type="match status" value="1"/>
</dbReference>
<dbReference type="PROSITE" id="PS51827">
    <property type="entry name" value="XTBD"/>
    <property type="match status" value="1"/>
</dbReference>
<dbReference type="STRING" id="69004.A0A182QVM3"/>
<reference evidence="5" key="2">
    <citation type="submission" date="2020-05" db="UniProtKB">
        <authorList>
            <consortium name="EnsemblMetazoa"/>
        </authorList>
    </citation>
    <scope>IDENTIFICATION</scope>
    <source>
        <strain evidence="5">FAR1</strain>
    </source>
</reference>
<feature type="domain" description="XRN2-binding (XTBD)" evidence="4">
    <location>
        <begin position="76"/>
        <end position="160"/>
    </location>
</feature>
<sequence>MVKKRKTKAPSNREYENVVSCVEEIKPKKRKKLNKTQLDVDSESTFITTIADNKPLIKKKKKKKRGTESAESPLNIDEYRNPHEDDDHWLLRRAFLEKNQHILPEDKLLCLAQVYMNIQLYQCLYPAEIMQQVEKLSEGLAKEYMRSRAYMLKRIFITASGAAACKVRGEDLATTMSNDIVGTSTEIEGPKGLIPSNVMHRICKDVIIMNNNMANTIEAFNRLSNDIKMKSFVETLKSDRHEAFVEFAGHTIGKAQAETSKMAQTMASANALEFLSQHCYSLQRKKQATKVEGIEVLSKANTDSDSVRQQQADSMKLNSNNVGFKLMSKLGWTGGSLGLRGDGIVDPVEVELKVGRTGLGKDASEGKLNETMIRQKLNELRNSTQQDHIVFSNEYSSEERKLIHSIANRLNLKSQSYGNKTDGTRQLVVTRRTLGPRDIIRKILVEKDPVYCEMYQVDPPSGR</sequence>
<dbReference type="VEuPathDB" id="VectorBase:AFAF017782"/>
<dbReference type="SMART" id="SM00393">
    <property type="entry name" value="R3H"/>
    <property type="match status" value="1"/>
</dbReference>
<dbReference type="Gene3D" id="3.30.1370.50">
    <property type="entry name" value="R3H-like domain"/>
    <property type="match status" value="1"/>
</dbReference>
<dbReference type="InterPro" id="IPR021859">
    <property type="entry name" value="XTBD"/>
</dbReference>
<dbReference type="InterPro" id="IPR039146">
    <property type="entry name" value="GPANK1"/>
</dbReference>
<dbReference type="GO" id="GO:0003676">
    <property type="term" value="F:nucleic acid binding"/>
    <property type="evidence" value="ECO:0007669"/>
    <property type="project" value="UniProtKB-UniRule"/>
</dbReference>
<dbReference type="Proteomes" id="UP000075886">
    <property type="component" value="Unassembled WGS sequence"/>
</dbReference>
<dbReference type="SUPFAM" id="SSF82708">
    <property type="entry name" value="R3H domain"/>
    <property type="match status" value="1"/>
</dbReference>
<protein>
    <recommendedName>
        <fullName evidence="7">G-patch domain-containing protein</fullName>
    </recommendedName>
</protein>
<dbReference type="InterPro" id="IPR036867">
    <property type="entry name" value="R3H_dom_sf"/>
</dbReference>
<dbReference type="PROSITE" id="PS51061">
    <property type="entry name" value="R3H"/>
    <property type="match status" value="1"/>
</dbReference>
<dbReference type="Pfam" id="PF01585">
    <property type="entry name" value="G-patch"/>
    <property type="match status" value="1"/>
</dbReference>
<dbReference type="EMBL" id="AXCN02001627">
    <property type="status" value="NOT_ANNOTATED_CDS"/>
    <property type="molecule type" value="Genomic_DNA"/>
</dbReference>
<reference evidence="6" key="1">
    <citation type="submission" date="2014-01" db="EMBL/GenBank/DDBJ databases">
        <title>The Genome Sequence of Anopheles farauti FAR1 (V2).</title>
        <authorList>
            <consortium name="The Broad Institute Genomics Platform"/>
            <person name="Neafsey D.E."/>
            <person name="Besansky N."/>
            <person name="Howell P."/>
            <person name="Walton C."/>
            <person name="Young S.K."/>
            <person name="Zeng Q."/>
            <person name="Gargeya S."/>
            <person name="Fitzgerald M."/>
            <person name="Haas B."/>
            <person name="Abouelleil A."/>
            <person name="Allen A.W."/>
            <person name="Alvarado L."/>
            <person name="Arachchi H.M."/>
            <person name="Berlin A.M."/>
            <person name="Chapman S.B."/>
            <person name="Gainer-Dewar J."/>
            <person name="Goldberg J."/>
            <person name="Griggs A."/>
            <person name="Gujja S."/>
            <person name="Hansen M."/>
            <person name="Howarth C."/>
            <person name="Imamovic A."/>
            <person name="Ireland A."/>
            <person name="Larimer J."/>
            <person name="McCowan C."/>
            <person name="Murphy C."/>
            <person name="Pearson M."/>
            <person name="Poon T.W."/>
            <person name="Priest M."/>
            <person name="Roberts A."/>
            <person name="Saif S."/>
            <person name="Shea T."/>
            <person name="Sisk P."/>
            <person name="Sykes S."/>
            <person name="Wortman J."/>
            <person name="Nusbaum C."/>
            <person name="Birren B."/>
        </authorList>
    </citation>
    <scope>NUCLEOTIDE SEQUENCE [LARGE SCALE GENOMIC DNA]</scope>
    <source>
        <strain evidence="6">FAR1</strain>
    </source>
</reference>
<feature type="domain" description="G-patch" evidence="2">
    <location>
        <begin position="319"/>
        <end position="364"/>
    </location>
</feature>
<feature type="domain" description="R3H" evidence="3">
    <location>
        <begin position="367"/>
        <end position="433"/>
    </location>
</feature>
<dbReference type="EnsemblMetazoa" id="AFAF017782-RA">
    <property type="protein sequence ID" value="AFAF017782-PA"/>
    <property type="gene ID" value="AFAF017782"/>
</dbReference>
<evidence type="ECO:0000313" key="6">
    <source>
        <dbReference type="Proteomes" id="UP000075886"/>
    </source>
</evidence>
<evidence type="ECO:0000256" key="1">
    <source>
        <dbReference type="SAM" id="MobiDB-lite"/>
    </source>
</evidence>
<evidence type="ECO:0000313" key="5">
    <source>
        <dbReference type="EnsemblMetazoa" id="AFAF017782-PA"/>
    </source>
</evidence>
<proteinExistence type="predicted"/>
<evidence type="ECO:0000259" key="4">
    <source>
        <dbReference type="PROSITE" id="PS51827"/>
    </source>
</evidence>
<dbReference type="PANTHER" id="PTHR20923">
    <property type="entry name" value="BAT4 PROTEIN-RELATED"/>
    <property type="match status" value="1"/>
</dbReference>
<dbReference type="PROSITE" id="PS50174">
    <property type="entry name" value="G_PATCH"/>
    <property type="match status" value="1"/>
</dbReference>
<dbReference type="Pfam" id="PF11952">
    <property type="entry name" value="XTBD"/>
    <property type="match status" value="1"/>
</dbReference>
<accession>A0A182QVM3</accession>
<dbReference type="Pfam" id="PF01424">
    <property type="entry name" value="R3H"/>
    <property type="match status" value="1"/>
</dbReference>
<dbReference type="InterPro" id="IPR001374">
    <property type="entry name" value="R3H_dom"/>
</dbReference>
<dbReference type="AlphaFoldDB" id="A0A182QVM3"/>
<feature type="region of interest" description="Disordered" evidence="1">
    <location>
        <begin position="57"/>
        <end position="79"/>
    </location>
</feature>
<organism evidence="5 6">
    <name type="scientific">Anopheles farauti</name>
    <dbReference type="NCBI Taxonomy" id="69004"/>
    <lineage>
        <taxon>Eukaryota</taxon>
        <taxon>Metazoa</taxon>
        <taxon>Ecdysozoa</taxon>
        <taxon>Arthropoda</taxon>
        <taxon>Hexapoda</taxon>
        <taxon>Insecta</taxon>
        <taxon>Pterygota</taxon>
        <taxon>Neoptera</taxon>
        <taxon>Endopterygota</taxon>
        <taxon>Diptera</taxon>
        <taxon>Nematocera</taxon>
        <taxon>Culicoidea</taxon>
        <taxon>Culicidae</taxon>
        <taxon>Anophelinae</taxon>
        <taxon>Anopheles</taxon>
    </lineage>
</organism>
<evidence type="ECO:0008006" key="7">
    <source>
        <dbReference type="Google" id="ProtNLM"/>
    </source>
</evidence>